<dbReference type="PANTHER" id="PTHR47890">
    <property type="entry name" value="LD24308P"/>
    <property type="match status" value="1"/>
</dbReference>
<reference evidence="2 3" key="1">
    <citation type="submission" date="2020-11" db="EMBL/GenBank/DDBJ databases">
        <authorList>
            <person name="Wallbank WR R."/>
            <person name="Pardo Diaz C."/>
            <person name="Kozak K."/>
            <person name="Martin S."/>
            <person name="Jiggins C."/>
            <person name="Moest M."/>
            <person name="Warren A I."/>
            <person name="Generalovic N T."/>
            <person name="Byers J.R.P. K."/>
            <person name="Montejo-Kovacevich G."/>
            <person name="Yen C E."/>
        </authorList>
    </citation>
    <scope>NUCLEOTIDE SEQUENCE [LARGE SCALE GENOMIC DNA]</scope>
</reference>
<dbReference type="AlphaFoldDB" id="A0A7R8V0L1"/>
<dbReference type="OrthoDB" id="7690925at2759"/>
<keyword evidence="3" id="KW-1185">Reference proteome</keyword>
<proteinExistence type="predicted"/>
<feature type="chain" id="PRO_5030631369" evidence="1">
    <location>
        <begin position="17"/>
        <end position="460"/>
    </location>
</feature>
<dbReference type="EMBL" id="LR899013">
    <property type="protein sequence ID" value="CAD7090029.1"/>
    <property type="molecule type" value="Genomic_DNA"/>
</dbReference>
<gene>
    <name evidence="2" type="ORF">HERILL_LOCUS12542</name>
</gene>
<evidence type="ECO:0000256" key="1">
    <source>
        <dbReference type="SAM" id="SignalP"/>
    </source>
</evidence>
<sequence>MKRGIALFLLVLAVEASPKYLLTPNLCKNFGEYILVENEVWKQLFDNFITKFDKNRWLQYVCDRHKDYLLKHRVGVKKFRFGKVKQWSEAGDYLLVSRDVGVHFQTLRRLVLNNLTKSIDLSPHSDILENANQYFSAIKYASESIANKTGMDLRKKCSLTSELRTLDRVYYHLQYTLLRSYILLEFSYMVAAIEKEGINYMFPSQLRSKFIQLYNSTMSNFIEAKNRTDNTEIVLCDPKKWTPRKYQRIPAKLQEKVYFSLKEVTSDIDSNKIVLTFRFTKHKNIYHLQIMQGQLGRGGNVIKRSAKWKPIEKFSLNDKNVTETDYMELKGTDFAFHLTSIKYDFPFAVTGVKLVYNKLELSLMVRFNEIRFPEGTLVPTEKEGPDWIGSTEMCNDPIINFKETTSISSGCVTLSSSLLDMRSIFPRPYTPLKGVGVFFKYVKRENFSGGFLTPKLIPMI</sequence>
<dbReference type="InParanoid" id="A0A7R8V0L1"/>
<name>A0A7R8V0L1_HERIL</name>
<evidence type="ECO:0000313" key="2">
    <source>
        <dbReference type="EMBL" id="CAD7090029.1"/>
    </source>
</evidence>
<organism evidence="2 3">
    <name type="scientific">Hermetia illucens</name>
    <name type="common">Black soldier fly</name>
    <dbReference type="NCBI Taxonomy" id="343691"/>
    <lineage>
        <taxon>Eukaryota</taxon>
        <taxon>Metazoa</taxon>
        <taxon>Ecdysozoa</taxon>
        <taxon>Arthropoda</taxon>
        <taxon>Hexapoda</taxon>
        <taxon>Insecta</taxon>
        <taxon>Pterygota</taxon>
        <taxon>Neoptera</taxon>
        <taxon>Endopterygota</taxon>
        <taxon>Diptera</taxon>
        <taxon>Brachycera</taxon>
        <taxon>Stratiomyomorpha</taxon>
        <taxon>Stratiomyidae</taxon>
        <taxon>Hermetiinae</taxon>
        <taxon>Hermetia</taxon>
    </lineage>
</organism>
<dbReference type="InterPro" id="IPR032062">
    <property type="entry name" value="DUF4803"/>
</dbReference>
<dbReference type="Pfam" id="PF16061">
    <property type="entry name" value="DUF4803"/>
    <property type="match status" value="1"/>
</dbReference>
<evidence type="ECO:0000313" key="3">
    <source>
        <dbReference type="Proteomes" id="UP000594454"/>
    </source>
</evidence>
<protein>
    <submittedName>
        <fullName evidence="2">Uncharacterized protein</fullName>
    </submittedName>
</protein>
<dbReference type="PANTHER" id="PTHR47890:SF1">
    <property type="entry name" value="LD24308P"/>
    <property type="match status" value="1"/>
</dbReference>
<accession>A0A7R8V0L1</accession>
<dbReference type="Proteomes" id="UP000594454">
    <property type="component" value="Chromosome 5"/>
</dbReference>
<keyword evidence="1" id="KW-0732">Signal</keyword>
<feature type="signal peptide" evidence="1">
    <location>
        <begin position="1"/>
        <end position="16"/>
    </location>
</feature>